<evidence type="ECO:0000256" key="4">
    <source>
        <dbReference type="ARBA" id="ARBA00022729"/>
    </source>
</evidence>
<evidence type="ECO:0000313" key="11">
    <source>
        <dbReference type="EMBL" id="CAF1284716.1"/>
    </source>
</evidence>
<dbReference type="GO" id="GO:0005262">
    <property type="term" value="F:calcium channel activity"/>
    <property type="evidence" value="ECO:0007669"/>
    <property type="project" value="TreeGrafter"/>
</dbReference>
<dbReference type="FunFam" id="2.60.60.20:FF:000022">
    <property type="entry name" value="Uncharacterized protein"/>
    <property type="match status" value="1"/>
</dbReference>
<evidence type="ECO:0000313" key="10">
    <source>
        <dbReference type="EMBL" id="CAF1032623.1"/>
    </source>
</evidence>
<feature type="transmembrane region" description="Helical" evidence="8">
    <location>
        <begin position="814"/>
        <end position="836"/>
    </location>
</feature>
<feature type="transmembrane region" description="Helical" evidence="8">
    <location>
        <begin position="116"/>
        <end position="134"/>
    </location>
</feature>
<dbReference type="AlphaFoldDB" id="A0A815CG53"/>
<keyword evidence="5 8" id="KW-1133">Transmembrane helix</keyword>
<evidence type="ECO:0000256" key="7">
    <source>
        <dbReference type="PROSITE-ProRule" id="PRU00152"/>
    </source>
</evidence>
<keyword evidence="3 8" id="KW-0812">Transmembrane</keyword>
<dbReference type="EMBL" id="CAJNOR010000900">
    <property type="protein sequence ID" value="CAF1032623.1"/>
    <property type="molecule type" value="Genomic_DNA"/>
</dbReference>
<feature type="transmembrane region" description="Helical" evidence="8">
    <location>
        <begin position="774"/>
        <end position="794"/>
    </location>
</feature>
<evidence type="ECO:0000256" key="1">
    <source>
        <dbReference type="ARBA" id="ARBA00004141"/>
    </source>
</evidence>
<feature type="transmembrane region" description="Helical" evidence="8">
    <location>
        <begin position="146"/>
        <end position="168"/>
    </location>
</feature>
<proteinExistence type="inferred from homology"/>
<protein>
    <recommendedName>
        <fullName evidence="9">PLAT domain-containing protein</fullName>
    </recommendedName>
</protein>
<name>A0A815CG53_ADIRI</name>
<feature type="transmembrane region" description="Helical" evidence="8">
    <location>
        <begin position="440"/>
        <end position="465"/>
    </location>
</feature>
<feature type="domain" description="PLAT" evidence="9">
    <location>
        <begin position="194"/>
        <end position="313"/>
    </location>
</feature>
<evidence type="ECO:0000259" key="9">
    <source>
        <dbReference type="PROSITE" id="PS50095"/>
    </source>
</evidence>
<dbReference type="Pfam" id="PF04241">
    <property type="entry name" value="DUF423"/>
    <property type="match status" value="1"/>
</dbReference>
<evidence type="ECO:0000256" key="5">
    <source>
        <dbReference type="ARBA" id="ARBA00022989"/>
    </source>
</evidence>
<evidence type="ECO:0000256" key="3">
    <source>
        <dbReference type="ARBA" id="ARBA00022692"/>
    </source>
</evidence>
<feature type="transmembrane region" description="Helical" evidence="8">
    <location>
        <begin position="384"/>
        <end position="405"/>
    </location>
</feature>
<reference evidence="11" key="1">
    <citation type="submission" date="2021-02" db="EMBL/GenBank/DDBJ databases">
        <authorList>
            <person name="Nowell W R."/>
        </authorList>
    </citation>
    <scope>NUCLEOTIDE SEQUENCE</scope>
</reference>
<evidence type="ECO:0000256" key="2">
    <source>
        <dbReference type="ARBA" id="ARBA00007200"/>
    </source>
</evidence>
<comment type="similarity">
    <text evidence="2">Belongs to the polycystin family.</text>
</comment>
<dbReference type="SUPFAM" id="SSF49723">
    <property type="entry name" value="Lipase/lipooxygenase domain (PLAT/LH2 domain)"/>
    <property type="match status" value="1"/>
</dbReference>
<gene>
    <name evidence="11" type="ORF">EDS130_LOCUS29754</name>
    <name evidence="10" type="ORF">XAT740_LOCUS14832</name>
</gene>
<keyword evidence="12" id="KW-1185">Reference proteome</keyword>
<dbReference type="GO" id="GO:0016020">
    <property type="term" value="C:membrane"/>
    <property type="evidence" value="ECO:0007669"/>
    <property type="project" value="UniProtKB-SubCell"/>
</dbReference>
<accession>A0A815CG53</accession>
<dbReference type="Proteomes" id="UP000663828">
    <property type="component" value="Unassembled WGS sequence"/>
</dbReference>
<organism evidence="11 13">
    <name type="scientific">Adineta ricciae</name>
    <name type="common">Rotifer</name>
    <dbReference type="NCBI Taxonomy" id="249248"/>
    <lineage>
        <taxon>Eukaryota</taxon>
        <taxon>Metazoa</taxon>
        <taxon>Spiralia</taxon>
        <taxon>Gnathifera</taxon>
        <taxon>Rotifera</taxon>
        <taxon>Eurotatoria</taxon>
        <taxon>Bdelloidea</taxon>
        <taxon>Adinetida</taxon>
        <taxon>Adinetidae</taxon>
        <taxon>Adineta</taxon>
    </lineage>
</organism>
<dbReference type="InterPro" id="IPR001024">
    <property type="entry name" value="PLAT/LH2_dom"/>
</dbReference>
<dbReference type="Proteomes" id="UP000663852">
    <property type="component" value="Unassembled WGS sequence"/>
</dbReference>
<dbReference type="InterPro" id="IPR051223">
    <property type="entry name" value="Polycystin"/>
</dbReference>
<feature type="transmembrane region" description="Helical" evidence="8">
    <location>
        <begin position="866"/>
        <end position="897"/>
    </location>
</feature>
<dbReference type="PANTHER" id="PTHR10877">
    <property type="entry name" value="POLYCYSTIN FAMILY MEMBER"/>
    <property type="match status" value="1"/>
</dbReference>
<sequence length="928" mass="106568">MDVAIIRDISRWTDGLLKSIGIKPLPPTPSPPPPPPVTPASFTGVLLSPTAKNFVRCAGLSGTVAICLGVYGAHTMKDSASEELRRLFQLAQTYHLLHSVALLGLPLVGRPVITGSLLISGVTLFCGPMYYHAIQNDARYRRVTPYGGLLLLAGWFYSSVLYVILLLYSRFKDRKDIEKLGVTPMIDNHKQDQYFYQILIFTGQRSNAGTKSKVYFVLSGDEDQTDIRALADPHRKVLQRGGIDAFAMAVPKSLGLLNYVRILHDNSGEGQSASWYLKYIIVRDLQTMDKFYFIAQRWFAVEKDDGRKAYHSASDGHLWFSIFSRPPSNRFTCVQRCICCFVLFFISMLLNIMYYDLSNEAKSTNTTQINGLAIGPLYITPQQIAIGVIVELFTLVPSLFIVQFFRRIRSRQQISPLQQTLLTNLEQITKQKKKPTSGTFPWWCIFIAYALSFMIIVVSIFFIIVRGIEFGDVKTQKWLTSVLTGFFSSILVSQPIKILVLAVIFAFFCRSSSTDKEAKEYIDDDRIEFDDIADGYLHSSENDTLFSLQTRTPIKRLGENEIAEAREQRLKDIQMWLIIREFTLHIIFSTLIFIITYANCEQNSFYQVKHLRSYFFNTRQSTLDYTQILTIDQYWNWLEKSFLSNLRAQQWYNGDAPRYLSGFLNDKSNRLIGWAIIRQLRSKPELCDDQHLQIICEHTYSIFNEDKHSYQPGWSNETTTTETDGTYSSSILKAFRYRSSDELHTYPYVGEYETHAGDGYVYVNLQLAVYVNDVLTYLLAYCCFFGLIRFVKLFRFNHRISLFTETLRIAGKELVQFFIMFSVVFMAFLTLFYLLFVAKLSACSTLLSTAQMLFEVTLMKFDASELIAAGAFLGPFCFTLFIFIVVFVCLSMFLSIINDSFRQAKETKIADQEILSYMKERPIEEKQM</sequence>
<dbReference type="InterPro" id="IPR013122">
    <property type="entry name" value="PKD1_2_channel"/>
</dbReference>
<dbReference type="Pfam" id="PF08016">
    <property type="entry name" value="PKD_channel"/>
    <property type="match status" value="1"/>
</dbReference>
<evidence type="ECO:0000256" key="6">
    <source>
        <dbReference type="ARBA" id="ARBA00023136"/>
    </source>
</evidence>
<keyword evidence="6 8" id="KW-0472">Membrane</keyword>
<dbReference type="PANTHER" id="PTHR10877:SF150">
    <property type="entry name" value="REJ DOMAIN-CONTAINING PROTEIN"/>
    <property type="match status" value="1"/>
</dbReference>
<feature type="transmembrane region" description="Helical" evidence="8">
    <location>
        <begin position="333"/>
        <end position="355"/>
    </location>
</feature>
<evidence type="ECO:0000313" key="12">
    <source>
        <dbReference type="Proteomes" id="UP000663828"/>
    </source>
</evidence>
<comment type="caution">
    <text evidence="7">Lacks conserved residue(s) required for the propagation of feature annotation.</text>
</comment>
<dbReference type="GO" id="GO:0050982">
    <property type="term" value="P:detection of mechanical stimulus"/>
    <property type="evidence" value="ECO:0007669"/>
    <property type="project" value="TreeGrafter"/>
</dbReference>
<dbReference type="InterPro" id="IPR006696">
    <property type="entry name" value="DUF423"/>
</dbReference>
<feature type="transmembrane region" description="Helical" evidence="8">
    <location>
        <begin position="577"/>
        <end position="598"/>
    </location>
</feature>
<dbReference type="EMBL" id="CAJNOJ010000203">
    <property type="protein sequence ID" value="CAF1284716.1"/>
    <property type="molecule type" value="Genomic_DNA"/>
</dbReference>
<comment type="subcellular location">
    <subcellularLocation>
        <location evidence="1">Membrane</location>
        <topology evidence="1">Multi-pass membrane protein</topology>
    </subcellularLocation>
</comment>
<dbReference type="InterPro" id="IPR036392">
    <property type="entry name" value="PLAT/LH2_dom_sf"/>
</dbReference>
<evidence type="ECO:0000256" key="8">
    <source>
        <dbReference type="SAM" id="Phobius"/>
    </source>
</evidence>
<keyword evidence="4" id="KW-0732">Signal</keyword>
<evidence type="ECO:0000313" key="13">
    <source>
        <dbReference type="Proteomes" id="UP000663852"/>
    </source>
</evidence>
<dbReference type="Gene3D" id="2.60.60.20">
    <property type="entry name" value="PLAT/LH2 domain"/>
    <property type="match status" value="1"/>
</dbReference>
<feature type="transmembrane region" description="Helical" evidence="8">
    <location>
        <begin position="485"/>
        <end position="509"/>
    </location>
</feature>
<dbReference type="OrthoDB" id="5964378at2759"/>
<dbReference type="Pfam" id="PF01477">
    <property type="entry name" value="PLAT"/>
    <property type="match status" value="1"/>
</dbReference>
<dbReference type="PROSITE" id="PS50095">
    <property type="entry name" value="PLAT"/>
    <property type="match status" value="1"/>
</dbReference>
<comment type="caution">
    <text evidence="11">The sequence shown here is derived from an EMBL/GenBank/DDBJ whole genome shotgun (WGS) entry which is preliminary data.</text>
</comment>
<dbReference type="SMART" id="SM00308">
    <property type="entry name" value="LH2"/>
    <property type="match status" value="1"/>
</dbReference>